<name>A0A2X0LFH3_9BASI</name>
<dbReference type="AlphaFoldDB" id="A0A2X0LFH3"/>
<evidence type="ECO:0000313" key="1">
    <source>
        <dbReference type="EMBL" id="SCZ90239.1"/>
    </source>
</evidence>
<reference evidence="2" key="1">
    <citation type="submission" date="2016-10" db="EMBL/GenBank/DDBJ databases">
        <authorList>
            <person name="Jeantristanb JTB J.-T."/>
            <person name="Ricardo R."/>
        </authorList>
    </citation>
    <scope>NUCLEOTIDE SEQUENCE [LARGE SCALE GENOMIC DNA]</scope>
</reference>
<proteinExistence type="predicted"/>
<dbReference type="OrthoDB" id="10382061at2759"/>
<keyword evidence="2" id="KW-1185">Reference proteome</keyword>
<protein>
    <submittedName>
        <fullName evidence="1">BZ3500_MvSof-1268-A1-R1_Chr1-3g01861 protein</fullName>
    </submittedName>
</protein>
<organism evidence="1 2">
    <name type="scientific">Microbotryum saponariae</name>
    <dbReference type="NCBI Taxonomy" id="289078"/>
    <lineage>
        <taxon>Eukaryota</taxon>
        <taxon>Fungi</taxon>
        <taxon>Dikarya</taxon>
        <taxon>Basidiomycota</taxon>
        <taxon>Pucciniomycotina</taxon>
        <taxon>Microbotryomycetes</taxon>
        <taxon>Microbotryales</taxon>
        <taxon>Microbotryaceae</taxon>
        <taxon>Microbotryum</taxon>
    </lineage>
</organism>
<dbReference type="Proteomes" id="UP000249723">
    <property type="component" value="Unassembled WGS sequence"/>
</dbReference>
<dbReference type="EMBL" id="FMWP01000014">
    <property type="protein sequence ID" value="SCZ90239.1"/>
    <property type="molecule type" value="Genomic_DNA"/>
</dbReference>
<sequence length="146" mass="16914">MPEQVITLESLINLDAPFLPYHVAEFIRRSYLYQSLWSLEQEALFHAIPPPIWSQLEIYISALSHDLNFRAKELEEGWSWNIFDRKVRESWKMGERLKVERSRMSEVMNTSGWFWASVPEPGSAPGSVSRVGPTILLLTTADLIQH</sequence>
<accession>A0A2X0LFH3</accession>
<gene>
    <name evidence="1" type="ORF">BZ3500_MVSOF-1268-A1-R1_CHR1-3G01861</name>
</gene>
<evidence type="ECO:0000313" key="2">
    <source>
        <dbReference type="Proteomes" id="UP000249723"/>
    </source>
</evidence>